<dbReference type="PANTHER" id="PTHR34853">
    <property type="match status" value="1"/>
</dbReference>
<dbReference type="PIRSF" id="PIRSF029171">
    <property type="entry name" value="Esterase_LipA"/>
    <property type="match status" value="1"/>
</dbReference>
<accession>A0A1X0D1Y4</accession>
<dbReference type="Pfam" id="PF03583">
    <property type="entry name" value="LIP"/>
    <property type="match status" value="1"/>
</dbReference>
<dbReference type="GO" id="GO:0004806">
    <property type="term" value="F:triacylglycerol lipase activity"/>
    <property type="evidence" value="ECO:0007669"/>
    <property type="project" value="InterPro"/>
</dbReference>
<name>A0A1X0D1Y4_9MYCO</name>
<gene>
    <name evidence="1" type="ORF">BST26_17185</name>
</gene>
<dbReference type="PANTHER" id="PTHR34853:SF1">
    <property type="entry name" value="LIPASE 5"/>
    <property type="match status" value="1"/>
</dbReference>
<keyword evidence="2" id="KW-1185">Reference proteome</keyword>
<evidence type="ECO:0000313" key="2">
    <source>
        <dbReference type="Proteomes" id="UP000192801"/>
    </source>
</evidence>
<dbReference type="EMBL" id="MVHS01000051">
    <property type="protein sequence ID" value="ORA66397.1"/>
    <property type="molecule type" value="Genomic_DNA"/>
</dbReference>
<dbReference type="STRING" id="444597.BST26_17185"/>
<dbReference type="Gene3D" id="3.40.50.1820">
    <property type="entry name" value="alpha/beta hydrolase"/>
    <property type="match status" value="1"/>
</dbReference>
<dbReference type="SUPFAM" id="SSF53474">
    <property type="entry name" value="alpha/beta-Hydrolases"/>
    <property type="match status" value="1"/>
</dbReference>
<sequence length="411" mass="44551">MYAHEFQCNRYGEFYTPPDPLPAGKPGDLIRHEPQPLVYEPSGELGSWVATGTRIMYRSTDARGNPNVVTGTYFEPDNPWPGNGPRPLLAVGPGTQGQGDQCAPSRVFSQSIHFSSGLDITLGYEEMFVATLVARGFAVVVTDYDGLGTPGMHTYVNRLAEGQALLDAARAAKKLPGTSLTPDGPVALWGYSQGGGASASALELAPSYAPELDLVGAYVGAPPADLTTLLPFIDGSILTGVIGYVLNGMIQAYPEAEQALRAKLTPQGEDLLEKSKEQCIGETIMTFGLHHLQPYFNVPLAELVRDPQFHGLLDLQRIGRLKPNAPAFIDNNRFDPIIPWVQARQLAVDWCALGADVEFWTNQQPPFLNKLAINHALPMFVEGERAIAWITDRFNGAPTTPNCDSLPPLEL</sequence>
<proteinExistence type="predicted"/>
<dbReference type="InterPro" id="IPR005152">
    <property type="entry name" value="Lipase_secreted"/>
</dbReference>
<organism evidence="1 2">
    <name type="scientific">Mycolicibacterium insubricum</name>
    <dbReference type="NCBI Taxonomy" id="444597"/>
    <lineage>
        <taxon>Bacteria</taxon>
        <taxon>Bacillati</taxon>
        <taxon>Actinomycetota</taxon>
        <taxon>Actinomycetes</taxon>
        <taxon>Mycobacteriales</taxon>
        <taxon>Mycobacteriaceae</taxon>
        <taxon>Mycolicibacterium</taxon>
    </lineage>
</organism>
<evidence type="ECO:0000313" key="1">
    <source>
        <dbReference type="EMBL" id="ORA66397.1"/>
    </source>
</evidence>
<comment type="caution">
    <text evidence="1">The sequence shown here is derived from an EMBL/GenBank/DDBJ whole genome shotgun (WGS) entry which is preliminary data.</text>
</comment>
<dbReference type="InterPro" id="IPR029058">
    <property type="entry name" value="AB_hydrolase_fold"/>
</dbReference>
<dbReference type="Proteomes" id="UP000192801">
    <property type="component" value="Unassembled WGS sequence"/>
</dbReference>
<dbReference type="GO" id="GO:0016042">
    <property type="term" value="P:lipid catabolic process"/>
    <property type="evidence" value="ECO:0007669"/>
    <property type="project" value="InterPro"/>
</dbReference>
<protein>
    <submittedName>
        <fullName evidence="1">Triacylglycerol lipase</fullName>
    </submittedName>
</protein>
<dbReference type="AlphaFoldDB" id="A0A1X0D1Y4"/>
<dbReference type="Gene3D" id="1.10.260.130">
    <property type="match status" value="1"/>
</dbReference>
<reference evidence="1 2" key="1">
    <citation type="submission" date="2016-12" db="EMBL/GenBank/DDBJ databases">
        <title>The new phylogeny of genus Mycobacterium.</title>
        <authorList>
            <person name="Tortoli E."/>
            <person name="Trovato A."/>
            <person name="Cirillo D.M."/>
        </authorList>
    </citation>
    <scope>NUCLEOTIDE SEQUENCE [LARGE SCALE GENOMIC DNA]</scope>
    <source>
        <strain evidence="1 2">DSM 45130</strain>
    </source>
</reference>